<protein>
    <submittedName>
        <fullName evidence="5">Domain of uncharacterized function (DUF1704)</fullName>
    </submittedName>
</protein>
<evidence type="ECO:0000256" key="4">
    <source>
        <dbReference type="ARBA" id="ARBA00023049"/>
    </source>
</evidence>
<evidence type="ECO:0000313" key="6">
    <source>
        <dbReference type="Proteomes" id="UP000254968"/>
    </source>
</evidence>
<dbReference type="SMART" id="SM01154">
    <property type="entry name" value="DUF1704"/>
    <property type="match status" value="1"/>
</dbReference>
<dbReference type="InterPro" id="IPR012656">
    <property type="entry name" value="CHP02421_QEGLA"/>
</dbReference>
<comment type="cofactor">
    <cofactor evidence="1">
        <name>Zn(2+)</name>
        <dbReference type="ChEBI" id="CHEBI:29105"/>
    </cofactor>
</comment>
<dbReference type="RefSeq" id="WP_115303089.1">
    <property type="nucleotide sequence ID" value="NZ_CAAAHO010000002.1"/>
</dbReference>
<dbReference type="EMBL" id="UGNV01000001">
    <property type="protein sequence ID" value="STX29416.1"/>
    <property type="molecule type" value="Genomic_DNA"/>
</dbReference>
<dbReference type="InterPro" id="IPR012548">
    <property type="entry name" value="MATCAP"/>
</dbReference>
<evidence type="ECO:0000313" key="5">
    <source>
        <dbReference type="EMBL" id="STX29416.1"/>
    </source>
</evidence>
<dbReference type="PANTHER" id="PTHR31817">
    <property type="match status" value="1"/>
</dbReference>
<organism evidence="5 6">
    <name type="scientific">Legionella beliardensis</name>
    <dbReference type="NCBI Taxonomy" id="91822"/>
    <lineage>
        <taxon>Bacteria</taxon>
        <taxon>Pseudomonadati</taxon>
        <taxon>Pseudomonadota</taxon>
        <taxon>Gammaproteobacteria</taxon>
        <taxon>Legionellales</taxon>
        <taxon>Legionellaceae</taxon>
        <taxon>Legionella</taxon>
    </lineage>
</organism>
<dbReference type="AlphaFoldDB" id="A0A378I3Z6"/>
<reference evidence="5 6" key="1">
    <citation type="submission" date="2018-06" db="EMBL/GenBank/DDBJ databases">
        <authorList>
            <consortium name="Pathogen Informatics"/>
            <person name="Doyle S."/>
        </authorList>
    </citation>
    <scope>NUCLEOTIDE SEQUENCE [LARGE SCALE GENOMIC DNA]</scope>
    <source>
        <strain evidence="5 6">NCTC13315</strain>
    </source>
</reference>
<gene>
    <name evidence="5" type="ORF">NCTC13315_01959</name>
</gene>
<dbReference type="PANTHER" id="PTHR31817:SF0">
    <property type="entry name" value="CHROMOSOME UNDETERMINED SCAFFOLD_67, WHOLE GENOME SHOTGUN SEQUENCE"/>
    <property type="match status" value="1"/>
</dbReference>
<dbReference type="Pfam" id="PF08014">
    <property type="entry name" value="MATCAP"/>
    <property type="match status" value="1"/>
</dbReference>
<evidence type="ECO:0000256" key="2">
    <source>
        <dbReference type="ARBA" id="ARBA00022670"/>
    </source>
</evidence>
<evidence type="ECO:0000256" key="1">
    <source>
        <dbReference type="ARBA" id="ARBA00001947"/>
    </source>
</evidence>
<keyword evidence="4" id="KW-0482">Metalloprotease</keyword>
<sequence>MESNELIVIQELSARLVEAQSQIRILDSIKWDDSIRQQFFHDKAKKLPAVDHTYYDKRPLPFEPQQKAEEFRLILRDAQNQLGQYSPVTRLIKRQCEEYIKAIEMLAARGTPTFSRLATELYGSPDDVFYLGGPRLCELGTLLFDLLTALDVQLQSDADLKRYTPEEAQQILQTRLSAFFHLHPGKITVMVSDDMIADASAGADNIKLSQHARFSDRDVKYLEVHEGWVHVGTTLNGSTQPYCAFLSKGSPSCSVIQEGLAVITEVVTFSSYPGRIRKITNRVIALDKVRQGANFLDIYHYFLDCGLSPMDSYNHAVRIFRGSTPDGGPFTKDLSYAKGFLLIYNFIRFAISQHRVETIPLLFVGKLVLDDMPLLIELLEREIIAPPVYLPPPFKDLAALSAWMSFSLFLNKFDLNEIQKNFRFLLA</sequence>
<dbReference type="Proteomes" id="UP000254968">
    <property type="component" value="Unassembled WGS sequence"/>
</dbReference>
<keyword evidence="6" id="KW-1185">Reference proteome</keyword>
<name>A0A378I3Z6_9GAMM</name>
<dbReference type="GO" id="GO:0006508">
    <property type="term" value="P:proteolysis"/>
    <property type="evidence" value="ECO:0007669"/>
    <property type="project" value="UniProtKB-KW"/>
</dbReference>
<evidence type="ECO:0000256" key="3">
    <source>
        <dbReference type="ARBA" id="ARBA00022801"/>
    </source>
</evidence>
<dbReference type="GO" id="GO:0080164">
    <property type="term" value="P:regulation of nitric oxide metabolic process"/>
    <property type="evidence" value="ECO:0007669"/>
    <property type="project" value="TreeGrafter"/>
</dbReference>
<dbReference type="OrthoDB" id="9785840at2"/>
<dbReference type="GO" id="GO:0008237">
    <property type="term" value="F:metallopeptidase activity"/>
    <property type="evidence" value="ECO:0007669"/>
    <property type="project" value="UniProtKB-KW"/>
</dbReference>
<keyword evidence="2" id="KW-0645">Protease</keyword>
<accession>A0A378I3Z6</accession>
<dbReference type="NCBIfam" id="TIGR02421">
    <property type="entry name" value="QEGLA"/>
    <property type="match status" value="1"/>
</dbReference>
<keyword evidence="3" id="KW-0378">Hydrolase</keyword>
<proteinExistence type="predicted"/>